<evidence type="ECO:0000313" key="3">
    <source>
        <dbReference type="Proteomes" id="UP000004095"/>
    </source>
</evidence>
<evidence type="ECO:0000259" key="1">
    <source>
        <dbReference type="Pfam" id="PF14065"/>
    </source>
</evidence>
<organism evidence="2 3">
    <name type="scientific">Microscilla marina ATCC 23134</name>
    <dbReference type="NCBI Taxonomy" id="313606"/>
    <lineage>
        <taxon>Bacteria</taxon>
        <taxon>Pseudomonadati</taxon>
        <taxon>Bacteroidota</taxon>
        <taxon>Cytophagia</taxon>
        <taxon>Cytophagales</taxon>
        <taxon>Microscillaceae</taxon>
        <taxon>Microscilla</taxon>
    </lineage>
</organism>
<reference evidence="2 3" key="1">
    <citation type="submission" date="2007-01" db="EMBL/GenBank/DDBJ databases">
        <authorList>
            <person name="Haygood M."/>
            <person name="Podell S."/>
            <person name="Anderson C."/>
            <person name="Hopkinson B."/>
            <person name="Roe K."/>
            <person name="Barbeau K."/>
            <person name="Gaasterland T."/>
            <person name="Ferriera S."/>
            <person name="Johnson J."/>
            <person name="Kravitz S."/>
            <person name="Beeson K."/>
            <person name="Sutton G."/>
            <person name="Rogers Y.-H."/>
            <person name="Friedman R."/>
            <person name="Frazier M."/>
            <person name="Venter J.C."/>
        </authorList>
    </citation>
    <scope>NUCLEOTIDE SEQUENCE [LARGE SCALE GENOMIC DNA]</scope>
    <source>
        <strain evidence="2 3">ATCC 23134</strain>
    </source>
</reference>
<dbReference type="Proteomes" id="UP000004095">
    <property type="component" value="Unassembled WGS sequence"/>
</dbReference>
<dbReference type="AlphaFoldDB" id="A1ZX12"/>
<dbReference type="EMBL" id="AAWS01000055">
    <property type="protein sequence ID" value="EAY25092.1"/>
    <property type="molecule type" value="Genomic_DNA"/>
</dbReference>
<sequence length="179" mass="20261">MILSTLDAVAQAMSEYFRSSYSDNAPEINISNLVNSDGKSAIDENTDQIVITLINIQEERNVNNGRTSNLSAPYFINLYLLITSFAGKESKYTDSLRYISSVLSFFQHNHVLSHQNSKLPDEISQLVFDFINHETQQVQYIFSMLGAKYSPSLIFKARLFPIEENNNMGSFPRIGGINF</sequence>
<name>A1ZX12_MICM2</name>
<dbReference type="InterPro" id="IPR025351">
    <property type="entry name" value="Pvc16_N"/>
</dbReference>
<gene>
    <name evidence="2" type="ORF">M23134_06080</name>
</gene>
<evidence type="ECO:0000313" key="2">
    <source>
        <dbReference type="EMBL" id="EAY25092.1"/>
    </source>
</evidence>
<dbReference type="eggNOG" id="ENOG5032Z3H">
    <property type="taxonomic scope" value="Bacteria"/>
</dbReference>
<keyword evidence="3" id="KW-1185">Reference proteome</keyword>
<comment type="caution">
    <text evidence="2">The sequence shown here is derived from an EMBL/GenBank/DDBJ whole genome shotgun (WGS) entry which is preliminary data.</text>
</comment>
<proteinExistence type="predicted"/>
<feature type="domain" description="Pvc16 N-terminal" evidence="1">
    <location>
        <begin position="9"/>
        <end position="167"/>
    </location>
</feature>
<dbReference type="OrthoDB" id="7560784at2"/>
<dbReference type="RefSeq" id="WP_002703562.1">
    <property type="nucleotide sequence ID" value="NZ_AAWS01000055.1"/>
</dbReference>
<protein>
    <recommendedName>
        <fullName evidence="1">Pvc16 N-terminal domain-containing protein</fullName>
    </recommendedName>
</protein>
<dbReference type="Pfam" id="PF14065">
    <property type="entry name" value="Pvc16_N"/>
    <property type="match status" value="1"/>
</dbReference>
<accession>A1ZX12</accession>